<gene>
    <name evidence="1" type="ORF">QEZ40_000084</name>
</gene>
<protein>
    <recommendedName>
        <fullName evidence="3">Histidine kinase</fullName>
    </recommendedName>
</protein>
<sequence>MLTLAGLGGVALSEGIRFLYGQADQVLRGRREARASASAGDASSPSSVSADGATSLDHALVERFEGDIRALMVELEPYRAGTGAPVLADPGNRQLVDTAEALRRILSVLGGPVPPGGESARTVDVQLDVEQVAGYVAGVRGRAPKEVDLKVRLKTRTVDEGGEVLGVDFGTGS</sequence>
<dbReference type="EMBL" id="JASITI010000001">
    <property type="protein sequence ID" value="MDK9494215.1"/>
    <property type="molecule type" value="Genomic_DNA"/>
</dbReference>
<reference evidence="1 2" key="1">
    <citation type="submission" date="2023-05" db="EMBL/GenBank/DDBJ databases">
        <title>Sequencing and Assembly of Streptomyces sp. NP73.</title>
        <authorList>
            <person name="Konwar A.N."/>
            <person name="Saikia K."/>
            <person name="Thakur D."/>
        </authorList>
    </citation>
    <scope>NUCLEOTIDE SEQUENCE [LARGE SCALE GENOMIC DNA]</scope>
    <source>
        <strain evidence="1 2">NP73</strain>
    </source>
</reference>
<keyword evidence="2" id="KW-1185">Reference proteome</keyword>
<evidence type="ECO:0000313" key="2">
    <source>
        <dbReference type="Proteomes" id="UP001223390"/>
    </source>
</evidence>
<evidence type="ECO:0000313" key="1">
    <source>
        <dbReference type="EMBL" id="MDK9494215.1"/>
    </source>
</evidence>
<accession>A0ABT7GKV8</accession>
<evidence type="ECO:0008006" key="3">
    <source>
        <dbReference type="Google" id="ProtNLM"/>
    </source>
</evidence>
<organism evidence="1 2">
    <name type="scientific">Streptomyces katrae</name>
    <dbReference type="NCBI Taxonomy" id="68223"/>
    <lineage>
        <taxon>Bacteria</taxon>
        <taxon>Bacillati</taxon>
        <taxon>Actinomycetota</taxon>
        <taxon>Actinomycetes</taxon>
        <taxon>Kitasatosporales</taxon>
        <taxon>Streptomycetaceae</taxon>
        <taxon>Streptomyces</taxon>
    </lineage>
</organism>
<dbReference type="Proteomes" id="UP001223390">
    <property type="component" value="Unassembled WGS sequence"/>
</dbReference>
<name>A0ABT7GKV8_9ACTN</name>
<dbReference type="RefSeq" id="WP_285340124.1">
    <property type="nucleotide sequence ID" value="NZ_JASITI010000001.1"/>
</dbReference>
<comment type="caution">
    <text evidence="1">The sequence shown here is derived from an EMBL/GenBank/DDBJ whole genome shotgun (WGS) entry which is preliminary data.</text>
</comment>
<proteinExistence type="predicted"/>